<dbReference type="AlphaFoldDB" id="A0A7X6R4P3"/>
<sequence length="102" mass="11405">MRGKTTESTIDVDTSPHPLDDPVRASLRGEHRRFAGWVGRIGRYDLEVARFVDHPQVLDEQDWTDLATLLGPGGSTALRGHGHLPRTAGRCSTTRSRRHRLP</sequence>
<dbReference type="Proteomes" id="UP000540698">
    <property type="component" value="Unassembled WGS sequence"/>
</dbReference>
<organism evidence="2 3">
    <name type="scientific">Nocardia gamkensis</name>
    <dbReference type="NCBI Taxonomy" id="352869"/>
    <lineage>
        <taxon>Bacteria</taxon>
        <taxon>Bacillati</taxon>
        <taxon>Actinomycetota</taxon>
        <taxon>Actinomycetes</taxon>
        <taxon>Mycobacteriales</taxon>
        <taxon>Nocardiaceae</taxon>
        <taxon>Nocardia</taxon>
    </lineage>
</organism>
<feature type="region of interest" description="Disordered" evidence="1">
    <location>
        <begin position="1"/>
        <end position="24"/>
    </location>
</feature>
<comment type="caution">
    <text evidence="2">The sequence shown here is derived from an EMBL/GenBank/DDBJ whole genome shotgun (WGS) entry which is preliminary data.</text>
</comment>
<proteinExistence type="predicted"/>
<feature type="region of interest" description="Disordered" evidence="1">
    <location>
        <begin position="74"/>
        <end position="102"/>
    </location>
</feature>
<evidence type="ECO:0000256" key="1">
    <source>
        <dbReference type="SAM" id="MobiDB-lite"/>
    </source>
</evidence>
<protein>
    <submittedName>
        <fullName evidence="2">Uncharacterized protein</fullName>
    </submittedName>
</protein>
<accession>A0A7X6R4P3</accession>
<dbReference type="EMBL" id="JAAXOS010000009">
    <property type="protein sequence ID" value="NKY28526.1"/>
    <property type="molecule type" value="Genomic_DNA"/>
</dbReference>
<dbReference type="Gene3D" id="3.40.630.30">
    <property type="match status" value="1"/>
</dbReference>
<evidence type="ECO:0000313" key="3">
    <source>
        <dbReference type="Proteomes" id="UP000540698"/>
    </source>
</evidence>
<feature type="compositionally biased region" description="Polar residues" evidence="1">
    <location>
        <begin position="1"/>
        <end position="12"/>
    </location>
</feature>
<reference evidence="2 3" key="1">
    <citation type="submission" date="2020-04" db="EMBL/GenBank/DDBJ databases">
        <title>MicrobeNet Type strains.</title>
        <authorList>
            <person name="Nicholson A.C."/>
        </authorList>
    </citation>
    <scope>NUCLEOTIDE SEQUENCE [LARGE SCALE GENOMIC DNA]</scope>
    <source>
        <strain evidence="2 3">DSM 44956</strain>
    </source>
</reference>
<dbReference type="RefSeq" id="WP_062973364.1">
    <property type="nucleotide sequence ID" value="NZ_JAAXOS010000009.1"/>
</dbReference>
<keyword evidence="3" id="KW-1185">Reference proteome</keyword>
<name>A0A7X6R4P3_9NOCA</name>
<gene>
    <name evidence="2" type="ORF">HGB38_20185</name>
</gene>
<evidence type="ECO:0000313" key="2">
    <source>
        <dbReference type="EMBL" id="NKY28526.1"/>
    </source>
</evidence>